<dbReference type="RefSeq" id="WP_006061219.1">
    <property type="nucleotide sequence ID" value="NZ_GG657562.1"/>
</dbReference>
<name>B9YE09_9FIRM</name>
<dbReference type="AlphaFoldDB" id="B9YE09"/>
<evidence type="ECO:0000313" key="1">
    <source>
        <dbReference type="EMBL" id="EEF65770.1"/>
    </source>
</evidence>
<dbReference type="STRING" id="545696.HOLDEFILI_04083"/>
<sequence>MLKELKFKGNSPDKTYIQSSMNAQSTHENQIGFISGQTFSGGKGRADLFFVSERAHGREGA</sequence>
<dbReference type="EMBL" id="ACCF01000257">
    <property type="protein sequence ID" value="EEF65770.1"/>
    <property type="molecule type" value="Genomic_DNA"/>
</dbReference>
<protein>
    <submittedName>
        <fullName evidence="1">Uncharacterized protein</fullName>
    </submittedName>
</protein>
<dbReference type="Proteomes" id="UP000005950">
    <property type="component" value="Unassembled WGS sequence"/>
</dbReference>
<gene>
    <name evidence="1" type="ORF">HOLDEFILI_04083</name>
</gene>
<dbReference type="HOGENOM" id="CLU_2916286_0_0_9"/>
<reference evidence="1 2" key="2">
    <citation type="submission" date="2009-02" db="EMBL/GenBank/DDBJ databases">
        <title>Draft genome sequence of Holdemania filiformis DSM 12042.</title>
        <authorList>
            <person name="Sudarsanam P."/>
            <person name="Ley R."/>
            <person name="Guruge J."/>
            <person name="Turnbaugh P.J."/>
            <person name="Mahowald M."/>
            <person name="Liep D."/>
            <person name="Gordon J."/>
        </authorList>
    </citation>
    <scope>NUCLEOTIDE SEQUENCE [LARGE SCALE GENOMIC DNA]</scope>
    <source>
        <strain evidence="1 2">DSM 12042</strain>
    </source>
</reference>
<proteinExistence type="predicted"/>
<comment type="caution">
    <text evidence="1">The sequence shown here is derived from an EMBL/GenBank/DDBJ whole genome shotgun (WGS) entry which is preliminary data.</text>
</comment>
<evidence type="ECO:0000313" key="2">
    <source>
        <dbReference type="Proteomes" id="UP000005950"/>
    </source>
</evidence>
<reference evidence="1 2" key="1">
    <citation type="submission" date="2008-12" db="EMBL/GenBank/DDBJ databases">
        <authorList>
            <person name="Fulton L."/>
            <person name="Clifton S."/>
            <person name="Fulton B."/>
            <person name="Xu J."/>
            <person name="Minx P."/>
            <person name="Pepin K.H."/>
            <person name="Johnson M."/>
            <person name="Bhonagiri V."/>
            <person name="Nash W.E."/>
            <person name="Mardis E.R."/>
            <person name="Wilson R.K."/>
        </authorList>
    </citation>
    <scope>NUCLEOTIDE SEQUENCE [LARGE SCALE GENOMIC DNA]</scope>
    <source>
        <strain evidence="1 2">DSM 12042</strain>
    </source>
</reference>
<accession>B9YE09</accession>
<organism evidence="1 2">
    <name type="scientific">Holdemania filiformis DSM 12042</name>
    <dbReference type="NCBI Taxonomy" id="545696"/>
    <lineage>
        <taxon>Bacteria</taxon>
        <taxon>Bacillati</taxon>
        <taxon>Bacillota</taxon>
        <taxon>Erysipelotrichia</taxon>
        <taxon>Erysipelotrichales</taxon>
        <taxon>Erysipelotrichaceae</taxon>
        <taxon>Holdemania</taxon>
    </lineage>
</organism>